<reference evidence="1" key="1">
    <citation type="submission" date="2018-10" db="EMBL/GenBank/DDBJ databases">
        <title>Schaedlerella arabinophila gen. nov. sp. nov., isolated from the mouse intestinal tract and comparative analysis with the genome of the closely related altered Schaedler flora strain ASF502.</title>
        <authorList>
            <person name="Miyake S."/>
            <person name="Soh M."/>
            <person name="Seedorf H."/>
        </authorList>
    </citation>
    <scope>NUCLEOTIDE SEQUENCE [LARGE SCALE GENOMIC DNA]</scope>
    <source>
        <strain evidence="1">DSM 106076</strain>
    </source>
</reference>
<evidence type="ECO:0000313" key="1">
    <source>
        <dbReference type="EMBL" id="RRK35546.1"/>
    </source>
</evidence>
<accession>A0A426DRY8</accession>
<dbReference type="Proteomes" id="UP000274920">
    <property type="component" value="Unassembled WGS sequence"/>
</dbReference>
<keyword evidence="2" id="KW-1185">Reference proteome</keyword>
<gene>
    <name evidence="1" type="ORF">EBB54_27105</name>
</gene>
<name>A0A426DRY8_9FIRM</name>
<evidence type="ECO:0000313" key="2">
    <source>
        <dbReference type="Proteomes" id="UP000274920"/>
    </source>
</evidence>
<protein>
    <submittedName>
        <fullName evidence="1">Uncharacterized protein</fullName>
    </submittedName>
</protein>
<sequence>MRDYSLPCRTARLKGIHTPRFFVFFSGWLHARKGFIKVDEWGCMQSGFIKRKQEDFEYYSAKLMEQMEEALSPSRVELKRLLMDYTALNQKGAPSKSAPNKAAKSIREIRAAESGKQEDKLRESRRRELFGEIVRVQKGLETKEVIMEEELLAAAARLRALLSCYCHGALYNWGRREWDARAVPEVSIDNRAYQLYRNWHKEDDDYVKEVIRYAGKAK</sequence>
<comment type="caution">
    <text evidence="1">The sequence shown here is derived from an EMBL/GenBank/DDBJ whole genome shotgun (WGS) entry which is preliminary data.</text>
</comment>
<dbReference type="EMBL" id="RHJS01000002">
    <property type="protein sequence ID" value="RRK35546.1"/>
    <property type="molecule type" value="Genomic_DNA"/>
</dbReference>
<proteinExistence type="predicted"/>
<dbReference type="AlphaFoldDB" id="A0A426DRY8"/>
<organism evidence="1 2">
    <name type="scientific">Schaedlerella arabinosiphila</name>
    <dbReference type="NCBI Taxonomy" id="2044587"/>
    <lineage>
        <taxon>Bacteria</taxon>
        <taxon>Bacillati</taxon>
        <taxon>Bacillota</taxon>
        <taxon>Clostridia</taxon>
        <taxon>Lachnospirales</taxon>
        <taxon>Lachnospiraceae</taxon>
        <taxon>Schaedlerella</taxon>
    </lineage>
</organism>